<dbReference type="EMBL" id="JAKJXH010000004">
    <property type="protein sequence ID" value="MCF7541747.1"/>
    <property type="molecule type" value="Genomic_DNA"/>
</dbReference>
<accession>A0ABS9I1R2</accession>
<evidence type="ECO:0000313" key="4">
    <source>
        <dbReference type="EMBL" id="MCF7541747.1"/>
    </source>
</evidence>
<feature type="compositionally biased region" description="Low complexity" evidence="1">
    <location>
        <begin position="187"/>
        <end position="200"/>
    </location>
</feature>
<comment type="caution">
    <text evidence="4">The sequence shown here is derived from an EMBL/GenBank/DDBJ whole genome shotgun (WGS) entry which is preliminary data.</text>
</comment>
<keyword evidence="5" id="KW-1185">Reference proteome</keyword>
<reference evidence="4" key="1">
    <citation type="submission" date="2022-01" db="EMBL/GenBank/DDBJ databases">
        <title>Pseudomonas sp. nov. isolated from Antarctic regolith.</title>
        <authorList>
            <person name="Novakova D."/>
            <person name="Sedlar K."/>
        </authorList>
    </citation>
    <scope>NUCLEOTIDE SEQUENCE</scope>
    <source>
        <strain evidence="4">P2647</strain>
    </source>
</reference>
<keyword evidence="2" id="KW-0812">Transmembrane</keyword>
<dbReference type="InterPro" id="IPR010657">
    <property type="entry name" value="ImpA_N"/>
</dbReference>
<evidence type="ECO:0000259" key="3">
    <source>
        <dbReference type="Pfam" id="PF06812"/>
    </source>
</evidence>
<protein>
    <submittedName>
        <fullName evidence="4">Type VI secretion system ImpA family N-terminal domain-containing protein</fullName>
    </submittedName>
</protein>
<dbReference type="PANTHER" id="PTHR37024">
    <property type="entry name" value="TYPE VI SECRETION SYSTEM DUF2094 AND IMPA-RELATED DOMAIN PROTEIN"/>
    <property type="match status" value="1"/>
</dbReference>
<dbReference type="Pfam" id="PF06812">
    <property type="entry name" value="ImpA_N"/>
    <property type="match status" value="1"/>
</dbReference>
<sequence length="242" mass="25899">MTKGVAMGIRAGGDPRALPDYRTLCTEMARLGHPACPDVDWQSIEQCCLALFAGNGADLQTAAAYALARSHLAGMDGMSEGVAVLETLSRGDAKPWPRGVSARAEILSGLFGSWQAVLREMEINICDLAGLGLLKAQLEQLRSTLVDQNPASIMALEGLLQQIGQRASRLEREAQAVVLVAPDGRQRSSSHSALHSPSQSCPGRTPPTVAHHSPRIKKRRALWIGWLAAALFGLILALAPRR</sequence>
<name>A0ABS9I1R2_9PSED</name>
<dbReference type="Proteomes" id="UP001162905">
    <property type="component" value="Unassembled WGS sequence"/>
</dbReference>
<evidence type="ECO:0000313" key="5">
    <source>
        <dbReference type="Proteomes" id="UP001162905"/>
    </source>
</evidence>
<feature type="region of interest" description="Disordered" evidence="1">
    <location>
        <begin position="184"/>
        <end position="212"/>
    </location>
</feature>
<keyword evidence="2" id="KW-0472">Membrane</keyword>
<evidence type="ECO:0000256" key="2">
    <source>
        <dbReference type="SAM" id="Phobius"/>
    </source>
</evidence>
<dbReference type="PANTHER" id="PTHR37024:SF5">
    <property type="entry name" value="IMPA N-TERMINAL DOMAIN-CONTAINING PROTEIN"/>
    <property type="match status" value="1"/>
</dbReference>
<dbReference type="RefSeq" id="WP_237250971.1">
    <property type="nucleotide sequence ID" value="NZ_JAKJXE010000010.1"/>
</dbReference>
<keyword evidence="2" id="KW-1133">Transmembrane helix</keyword>
<feature type="transmembrane region" description="Helical" evidence="2">
    <location>
        <begin position="221"/>
        <end position="239"/>
    </location>
</feature>
<evidence type="ECO:0000256" key="1">
    <source>
        <dbReference type="SAM" id="MobiDB-lite"/>
    </source>
</evidence>
<proteinExistence type="predicted"/>
<gene>
    <name evidence="4" type="ORF">L4G47_05875</name>
</gene>
<feature type="domain" description="ImpA N-terminal" evidence="3">
    <location>
        <begin position="10"/>
        <end position="90"/>
    </location>
</feature>
<organism evidence="4 5">
    <name type="scientific">Pseudomonas petrae</name>
    <dbReference type="NCBI Taxonomy" id="2912190"/>
    <lineage>
        <taxon>Bacteria</taxon>
        <taxon>Pseudomonadati</taxon>
        <taxon>Pseudomonadota</taxon>
        <taxon>Gammaproteobacteria</taxon>
        <taxon>Pseudomonadales</taxon>
        <taxon>Pseudomonadaceae</taxon>
        <taxon>Pseudomonas</taxon>
    </lineage>
</organism>